<keyword evidence="3 8" id="KW-0808">Transferase</keyword>
<feature type="transmembrane region" description="Helical" evidence="7">
    <location>
        <begin position="209"/>
        <end position="230"/>
    </location>
</feature>
<evidence type="ECO:0000256" key="5">
    <source>
        <dbReference type="ARBA" id="ARBA00022989"/>
    </source>
</evidence>
<dbReference type="AlphaFoldDB" id="A0A3B0Z0N8"/>
<evidence type="ECO:0000256" key="2">
    <source>
        <dbReference type="ARBA" id="ARBA00022475"/>
    </source>
</evidence>
<dbReference type="PANTHER" id="PTHR22926:SF3">
    <property type="entry name" value="UNDECAPRENYL-PHOSPHATE ALPHA-N-ACETYLGLUCOSAMINYL 1-PHOSPHATE TRANSFERASE"/>
    <property type="match status" value="1"/>
</dbReference>
<feature type="transmembrane region" description="Helical" evidence="7">
    <location>
        <begin position="6"/>
        <end position="25"/>
    </location>
</feature>
<evidence type="ECO:0000256" key="4">
    <source>
        <dbReference type="ARBA" id="ARBA00022692"/>
    </source>
</evidence>
<dbReference type="PANTHER" id="PTHR22926">
    <property type="entry name" value="PHOSPHO-N-ACETYLMURAMOYL-PENTAPEPTIDE-TRANSFERASE"/>
    <property type="match status" value="1"/>
</dbReference>
<dbReference type="GO" id="GO:0071555">
    <property type="term" value="P:cell wall organization"/>
    <property type="evidence" value="ECO:0007669"/>
    <property type="project" value="TreeGrafter"/>
</dbReference>
<feature type="transmembrane region" description="Helical" evidence="7">
    <location>
        <begin position="123"/>
        <end position="146"/>
    </location>
</feature>
<reference evidence="8" key="1">
    <citation type="submission" date="2018-06" db="EMBL/GenBank/DDBJ databases">
        <authorList>
            <person name="Zhirakovskaya E."/>
        </authorList>
    </citation>
    <scope>NUCLEOTIDE SEQUENCE</scope>
</reference>
<dbReference type="EC" id="2.7.8.33" evidence="8"/>
<feature type="transmembrane region" description="Helical" evidence="7">
    <location>
        <begin position="46"/>
        <end position="64"/>
    </location>
</feature>
<keyword evidence="4 7" id="KW-0812">Transmembrane</keyword>
<dbReference type="GO" id="GO:0044038">
    <property type="term" value="P:cell wall macromolecule biosynthetic process"/>
    <property type="evidence" value="ECO:0007669"/>
    <property type="project" value="TreeGrafter"/>
</dbReference>
<accession>A0A3B0Z0N8</accession>
<keyword evidence="6 7" id="KW-0472">Membrane</keyword>
<proteinExistence type="predicted"/>
<feature type="transmembrane region" description="Helical" evidence="7">
    <location>
        <begin position="236"/>
        <end position="255"/>
    </location>
</feature>
<feature type="transmembrane region" description="Helical" evidence="7">
    <location>
        <begin position="158"/>
        <end position="178"/>
    </location>
</feature>
<evidence type="ECO:0000256" key="3">
    <source>
        <dbReference type="ARBA" id="ARBA00022679"/>
    </source>
</evidence>
<feature type="transmembrane region" description="Helical" evidence="7">
    <location>
        <begin position="101"/>
        <end position="117"/>
    </location>
</feature>
<protein>
    <submittedName>
        <fullName evidence="8">Undecaprenyl-phosphate alpha-N-acetylglucosaminyl 1-phosphate transferase</fullName>
        <ecNumber evidence="8">2.7.8.33</ecNumber>
    </submittedName>
</protein>
<keyword evidence="5 7" id="KW-1133">Transmembrane helix</keyword>
<feature type="transmembrane region" description="Helical" evidence="7">
    <location>
        <begin position="184"/>
        <end position="202"/>
    </location>
</feature>
<dbReference type="InterPro" id="IPR000715">
    <property type="entry name" value="Glycosyl_transferase_4"/>
</dbReference>
<dbReference type="GO" id="GO:0009103">
    <property type="term" value="P:lipopolysaccharide biosynthetic process"/>
    <property type="evidence" value="ECO:0007669"/>
    <property type="project" value="TreeGrafter"/>
</dbReference>
<gene>
    <name evidence="8" type="ORF">MNBD_GAMMA12-1623</name>
</gene>
<dbReference type="GO" id="GO:0005886">
    <property type="term" value="C:plasma membrane"/>
    <property type="evidence" value="ECO:0007669"/>
    <property type="project" value="UniProtKB-SubCell"/>
</dbReference>
<dbReference type="CDD" id="cd06854">
    <property type="entry name" value="GT_WbpL_WbcO_like"/>
    <property type="match status" value="1"/>
</dbReference>
<evidence type="ECO:0000256" key="1">
    <source>
        <dbReference type="ARBA" id="ARBA00004651"/>
    </source>
</evidence>
<dbReference type="Pfam" id="PF00953">
    <property type="entry name" value="Glycos_transf_4"/>
    <property type="match status" value="1"/>
</dbReference>
<feature type="transmembrane region" description="Helical" evidence="7">
    <location>
        <begin position="284"/>
        <end position="303"/>
    </location>
</feature>
<comment type="subcellular location">
    <subcellularLocation>
        <location evidence="1">Cell membrane</location>
        <topology evidence="1">Multi-pass membrane protein</topology>
    </subcellularLocation>
</comment>
<feature type="transmembrane region" description="Helical" evidence="7">
    <location>
        <begin position="309"/>
        <end position="330"/>
    </location>
</feature>
<name>A0A3B0Z0N8_9ZZZZ</name>
<dbReference type="GO" id="GO:0036380">
    <property type="term" value="F:UDP-N-acetylglucosamine-undecaprenyl-phosphate N-acetylglucosaminephosphotransferase activity"/>
    <property type="evidence" value="ECO:0007669"/>
    <property type="project" value="UniProtKB-EC"/>
</dbReference>
<evidence type="ECO:0000256" key="6">
    <source>
        <dbReference type="ARBA" id="ARBA00023136"/>
    </source>
</evidence>
<organism evidence="8">
    <name type="scientific">hydrothermal vent metagenome</name>
    <dbReference type="NCBI Taxonomy" id="652676"/>
    <lineage>
        <taxon>unclassified sequences</taxon>
        <taxon>metagenomes</taxon>
        <taxon>ecological metagenomes</taxon>
    </lineage>
</organism>
<evidence type="ECO:0000256" key="7">
    <source>
        <dbReference type="SAM" id="Phobius"/>
    </source>
</evidence>
<evidence type="ECO:0000313" key="8">
    <source>
        <dbReference type="EMBL" id="VAW82530.1"/>
    </source>
</evidence>
<sequence length="334" mass="36979">MYWLIIGIVFIISILLTGLIRVYAIRRNLLDVPNRRSSHTVPTPRGGGLSIVIVCLVSIMLLVVDKQLSTSWGLVTMLALAWVALTGFLDDHRHIAARWRLLSQFAASILLVYWMGGLPEIKVMSYVINLGFFGDILLVIGLVWLINLFNFMDGIDGIACIETLSSSFIVGLIFIFIFDSSGLATLNIIVGASTAGFLYWNFPPAKIFLGDVGSGFLGLMLGALMLASTYVIPQMFWVWLILLGVFIVDATYTLLSRLLRGEKVYHAHCSHAYQCAARRYDSHLTISLSVLLINVLWLAPWAVSVALAWVDGITAIFITYIPLVVLARYFSAGK</sequence>
<keyword evidence="2" id="KW-1003">Cell membrane</keyword>
<dbReference type="EMBL" id="UOFL01000249">
    <property type="protein sequence ID" value="VAW82530.1"/>
    <property type="molecule type" value="Genomic_DNA"/>
</dbReference>
<feature type="transmembrane region" description="Helical" evidence="7">
    <location>
        <begin position="70"/>
        <end position="89"/>
    </location>
</feature>